<sequence>MKSSLELERQGEVAANYLRFFLIAVFVFGTILGYVLKTGIQDLLGYYSAGILVYSFVTILSISVMRFYGYKAWLKYATVLLEFLGYAIVQLGYFWAEDHWKPNGILSPANYGIYFLILSGTIFRFNPRFTFICSVILSVQFVVMAEALYLLNPQLASLGSPGMIQLRGSLILLMGVFLFAFGVTISYATKFVRRLVEEAQDAEDRALKNYSLAKAVLQSSEAVAEELRGSLSGVEEAAVANEDTSRELASMVEETSATLEQMGASIESIAKMAETQDEFGEDTSLTIERWKEQTARVFEAVSFARSLGEGSASTAIEGEGTVRIALDVFSQFKNTVQEVSKILGVIQDLSGKTNLLSLNAAIEAARAGELGKGFSVVAEEVSKLADSSSRNAKEIVKQIGALGEASQTSSEKFAELVQAFRELTAGIGSIGEALAQVSDSVNQQKVLYSEVEGKNREIRSLSKEMKNATLEQANGTKQILEGIEYLSRRSMEMSEITEKLRAGLERLKASSVSLSDTLESNRLE</sequence>
<dbReference type="SUPFAM" id="SSF58104">
    <property type="entry name" value="Methyl-accepting chemotaxis protein (MCP) signaling domain"/>
    <property type="match status" value="2"/>
</dbReference>
<keyword evidence="3" id="KW-1133">Transmembrane helix</keyword>
<dbReference type="EMBL" id="NPDT01000010">
    <property type="protein sequence ID" value="PJZ64457.1"/>
    <property type="molecule type" value="Genomic_DNA"/>
</dbReference>
<dbReference type="PANTHER" id="PTHR32089:SF112">
    <property type="entry name" value="LYSOZYME-LIKE PROTEIN-RELATED"/>
    <property type="match status" value="1"/>
</dbReference>
<dbReference type="GO" id="GO:0016020">
    <property type="term" value="C:membrane"/>
    <property type="evidence" value="ECO:0007669"/>
    <property type="project" value="InterPro"/>
</dbReference>
<dbReference type="Proteomes" id="UP000231912">
    <property type="component" value="Unassembled WGS sequence"/>
</dbReference>
<evidence type="ECO:0000256" key="1">
    <source>
        <dbReference type="ARBA" id="ARBA00023224"/>
    </source>
</evidence>
<feature type="domain" description="Methyl-accepting transducer" evidence="4">
    <location>
        <begin position="223"/>
        <end position="487"/>
    </location>
</feature>
<dbReference type="PANTHER" id="PTHR32089">
    <property type="entry name" value="METHYL-ACCEPTING CHEMOTAXIS PROTEIN MCPB"/>
    <property type="match status" value="1"/>
</dbReference>
<reference evidence="5 6" key="1">
    <citation type="submission" date="2017-07" db="EMBL/GenBank/DDBJ databases">
        <title>Leptospira spp. isolated from tropical soils.</title>
        <authorList>
            <person name="Thibeaux R."/>
            <person name="Iraola G."/>
            <person name="Ferres I."/>
            <person name="Bierque E."/>
            <person name="Girault D."/>
            <person name="Soupe-Gilbert M.-E."/>
            <person name="Picardeau M."/>
            <person name="Goarant C."/>
        </authorList>
    </citation>
    <scope>NUCLEOTIDE SEQUENCE [LARGE SCALE GENOMIC DNA]</scope>
    <source>
        <strain evidence="5 6">FH2-C-A2</strain>
    </source>
</reference>
<gene>
    <name evidence="5" type="ORF">CH371_18810</name>
</gene>
<organism evidence="5 6">
    <name type="scientific">Leptospira wolffii</name>
    <dbReference type="NCBI Taxonomy" id="409998"/>
    <lineage>
        <taxon>Bacteria</taxon>
        <taxon>Pseudomonadati</taxon>
        <taxon>Spirochaetota</taxon>
        <taxon>Spirochaetia</taxon>
        <taxon>Leptospirales</taxon>
        <taxon>Leptospiraceae</taxon>
        <taxon>Leptospira</taxon>
    </lineage>
</organism>
<feature type="transmembrane region" description="Helical" evidence="3">
    <location>
        <begin position="170"/>
        <end position="188"/>
    </location>
</feature>
<evidence type="ECO:0000256" key="2">
    <source>
        <dbReference type="PROSITE-ProRule" id="PRU00284"/>
    </source>
</evidence>
<protein>
    <submittedName>
        <fullName evidence="5">Chemotaxis protein</fullName>
    </submittedName>
</protein>
<keyword evidence="3" id="KW-0812">Transmembrane</keyword>
<feature type="transmembrane region" description="Helical" evidence="3">
    <location>
        <begin position="46"/>
        <end position="64"/>
    </location>
</feature>
<feature type="transmembrane region" description="Helical" evidence="3">
    <location>
        <begin position="20"/>
        <end position="40"/>
    </location>
</feature>
<name>A0A2M9Z7W4_9LEPT</name>
<keyword evidence="1 2" id="KW-0807">Transducer</keyword>
<proteinExistence type="predicted"/>
<feature type="transmembrane region" description="Helical" evidence="3">
    <location>
        <begin position="108"/>
        <end position="125"/>
    </location>
</feature>
<dbReference type="GO" id="GO:0007165">
    <property type="term" value="P:signal transduction"/>
    <property type="evidence" value="ECO:0007669"/>
    <property type="project" value="UniProtKB-KW"/>
</dbReference>
<keyword evidence="3" id="KW-0472">Membrane</keyword>
<evidence type="ECO:0000313" key="6">
    <source>
        <dbReference type="Proteomes" id="UP000231912"/>
    </source>
</evidence>
<dbReference type="Pfam" id="PF00015">
    <property type="entry name" value="MCPsignal"/>
    <property type="match status" value="1"/>
</dbReference>
<dbReference type="RefSeq" id="WP_100760218.1">
    <property type="nucleotide sequence ID" value="NZ_NPDT01000010.1"/>
</dbReference>
<dbReference type="PROSITE" id="PS50111">
    <property type="entry name" value="CHEMOTAXIS_TRANSDUC_2"/>
    <property type="match status" value="1"/>
</dbReference>
<dbReference type="SMART" id="SM00283">
    <property type="entry name" value="MA"/>
    <property type="match status" value="1"/>
</dbReference>
<dbReference type="AlphaFoldDB" id="A0A2M9Z7W4"/>
<evidence type="ECO:0000313" key="5">
    <source>
        <dbReference type="EMBL" id="PJZ64457.1"/>
    </source>
</evidence>
<comment type="caution">
    <text evidence="5">The sequence shown here is derived from an EMBL/GenBank/DDBJ whole genome shotgun (WGS) entry which is preliminary data.</text>
</comment>
<evidence type="ECO:0000259" key="4">
    <source>
        <dbReference type="PROSITE" id="PS50111"/>
    </source>
</evidence>
<dbReference type="Gene3D" id="1.10.287.950">
    <property type="entry name" value="Methyl-accepting chemotaxis protein"/>
    <property type="match status" value="1"/>
</dbReference>
<evidence type="ECO:0000256" key="3">
    <source>
        <dbReference type="SAM" id="Phobius"/>
    </source>
</evidence>
<feature type="transmembrane region" description="Helical" evidence="3">
    <location>
        <begin position="76"/>
        <end position="96"/>
    </location>
</feature>
<feature type="transmembrane region" description="Helical" evidence="3">
    <location>
        <begin position="132"/>
        <end position="150"/>
    </location>
</feature>
<accession>A0A2M9Z7W4</accession>
<dbReference type="InterPro" id="IPR004089">
    <property type="entry name" value="MCPsignal_dom"/>
</dbReference>